<comment type="caution">
    <text evidence="9">The sequence shown here is derived from an EMBL/GenBank/DDBJ whole genome shotgun (WGS) entry which is preliminary data.</text>
</comment>
<feature type="transmembrane region" description="Helical" evidence="8">
    <location>
        <begin position="43"/>
        <end position="66"/>
    </location>
</feature>
<evidence type="ECO:0000256" key="3">
    <source>
        <dbReference type="ARBA" id="ARBA00022448"/>
    </source>
</evidence>
<feature type="transmembrane region" description="Helical" evidence="8">
    <location>
        <begin position="276"/>
        <end position="299"/>
    </location>
</feature>
<protein>
    <recommendedName>
        <fullName evidence="7">Multidrug-efflux transporter</fullName>
    </recommendedName>
</protein>
<feature type="transmembrane region" description="Helical" evidence="8">
    <location>
        <begin position="161"/>
        <end position="180"/>
    </location>
</feature>
<organism evidence="9 10">
    <name type="scientific">Clostridium tetanomorphum</name>
    <dbReference type="NCBI Taxonomy" id="1553"/>
    <lineage>
        <taxon>Bacteria</taxon>
        <taxon>Bacillati</taxon>
        <taxon>Bacillota</taxon>
        <taxon>Clostridia</taxon>
        <taxon>Eubacteriales</taxon>
        <taxon>Clostridiaceae</taxon>
        <taxon>Clostridium</taxon>
    </lineage>
</organism>
<keyword evidence="3" id="KW-0813">Transport</keyword>
<dbReference type="NCBIfam" id="TIGR02900">
    <property type="entry name" value="spore_V_B"/>
    <property type="match status" value="1"/>
</dbReference>
<dbReference type="GO" id="GO:0005886">
    <property type="term" value="C:plasma membrane"/>
    <property type="evidence" value="ECO:0007669"/>
    <property type="project" value="TreeGrafter"/>
</dbReference>
<keyword evidence="4 8" id="KW-0812">Transmembrane</keyword>
<evidence type="ECO:0000256" key="1">
    <source>
        <dbReference type="ARBA" id="ARBA00004141"/>
    </source>
</evidence>
<feature type="transmembrane region" description="Helical" evidence="8">
    <location>
        <begin position="320"/>
        <end position="344"/>
    </location>
</feature>
<evidence type="ECO:0000256" key="5">
    <source>
        <dbReference type="ARBA" id="ARBA00022989"/>
    </source>
</evidence>
<feature type="transmembrane region" description="Helical" evidence="8">
    <location>
        <begin position="444"/>
        <end position="461"/>
    </location>
</feature>
<keyword evidence="10" id="KW-1185">Reference proteome</keyword>
<evidence type="ECO:0000256" key="7">
    <source>
        <dbReference type="ARBA" id="ARBA00031636"/>
    </source>
</evidence>
<dbReference type="EMBL" id="JAAZWO010000002">
    <property type="protein sequence ID" value="MBC2396507.1"/>
    <property type="molecule type" value="Genomic_DNA"/>
</dbReference>
<feature type="transmembrane region" description="Helical" evidence="8">
    <location>
        <begin position="473"/>
        <end position="495"/>
    </location>
</feature>
<feature type="transmembrane region" description="Helical" evidence="8">
    <location>
        <begin position="413"/>
        <end position="432"/>
    </location>
</feature>
<feature type="transmembrane region" description="Helical" evidence="8">
    <location>
        <begin position="356"/>
        <end position="377"/>
    </location>
</feature>
<dbReference type="InterPro" id="IPR050222">
    <property type="entry name" value="MATE_MdtK"/>
</dbReference>
<comment type="subcellular location">
    <subcellularLocation>
        <location evidence="1">Membrane</location>
        <topology evidence="1">Multi-pass membrane protein</topology>
    </subcellularLocation>
</comment>
<reference evidence="9 10" key="1">
    <citation type="submission" date="2020-04" db="EMBL/GenBank/DDBJ databases">
        <title>Genomic insights into acetone-butanol-ethanol (ABE) fermentation by sequencing solventogenic clostridia strains.</title>
        <authorList>
            <person name="Brown S."/>
        </authorList>
    </citation>
    <scope>NUCLEOTIDE SEQUENCE [LARGE SCALE GENOMIC DNA]</scope>
    <source>
        <strain evidence="9 10">DJ011</strain>
    </source>
</reference>
<dbReference type="RefSeq" id="WP_035148445.1">
    <property type="nucleotide sequence ID" value="NZ_JAAZWO010000002.1"/>
</dbReference>
<gene>
    <name evidence="9" type="primary">spoVB</name>
    <name evidence="9" type="ORF">HGG79_01760</name>
</gene>
<evidence type="ECO:0000256" key="2">
    <source>
        <dbReference type="ARBA" id="ARBA00010199"/>
    </source>
</evidence>
<feature type="transmembrane region" description="Helical" evidence="8">
    <location>
        <begin position="12"/>
        <end position="31"/>
    </location>
</feature>
<dbReference type="InterPro" id="IPR024923">
    <property type="entry name" value="PG_synth_SpoVB"/>
</dbReference>
<name>A0A923IZ21_CLOTT</name>
<feature type="transmembrane region" description="Helical" evidence="8">
    <location>
        <begin position="87"/>
        <end position="108"/>
    </location>
</feature>
<feature type="transmembrane region" description="Helical" evidence="8">
    <location>
        <begin position="186"/>
        <end position="206"/>
    </location>
</feature>
<dbReference type="Pfam" id="PF01943">
    <property type="entry name" value="Polysacc_synt"/>
    <property type="match status" value="1"/>
</dbReference>
<evidence type="ECO:0000256" key="6">
    <source>
        <dbReference type="ARBA" id="ARBA00023136"/>
    </source>
</evidence>
<dbReference type="PANTHER" id="PTHR43298">
    <property type="entry name" value="MULTIDRUG RESISTANCE PROTEIN NORM-RELATED"/>
    <property type="match status" value="1"/>
</dbReference>
<proteinExistence type="inferred from homology"/>
<dbReference type="PANTHER" id="PTHR43298:SF2">
    <property type="entry name" value="FMN_FAD EXPORTER YEEO-RELATED"/>
    <property type="match status" value="1"/>
</dbReference>
<evidence type="ECO:0000256" key="8">
    <source>
        <dbReference type="SAM" id="Phobius"/>
    </source>
</evidence>
<accession>A0A923IZ21</accession>
<dbReference type="AlphaFoldDB" id="A0A923IZ21"/>
<dbReference type="InterPro" id="IPR014249">
    <property type="entry name" value="Spore_V_B"/>
</dbReference>
<feature type="transmembrane region" description="Helical" evidence="8">
    <location>
        <begin position="226"/>
        <end position="256"/>
    </location>
</feature>
<dbReference type="Proteomes" id="UP000563151">
    <property type="component" value="Unassembled WGS sequence"/>
</dbReference>
<keyword evidence="5 8" id="KW-1133">Transmembrane helix</keyword>
<keyword evidence="6 8" id="KW-0472">Membrane</keyword>
<comment type="similarity">
    <text evidence="2">Belongs to the multi antimicrobial extrusion (MATE) (TC 2.A.66.1) family.</text>
</comment>
<dbReference type="PIRSF" id="PIRSF038958">
    <property type="entry name" value="PG_synth_SpoVB"/>
    <property type="match status" value="1"/>
</dbReference>
<evidence type="ECO:0000313" key="10">
    <source>
        <dbReference type="Proteomes" id="UP000563151"/>
    </source>
</evidence>
<sequence length="499" mass="55803">MKKDTFFRDSFILTVSNLTTGILGFTFSVILSHKLGAEGMGLYGLIMPIYNLFICLISGGMIAAISKVSAEFISKKDFINLNKTVDVSIAFDIIWGLFIISLVFINASSISKYIIKDIRALNAVKIICPAMLFIAVSSILKGYFYGISKIKIPAFIDIFEKTLRILIILSVTATFSLYQIKDTVTSAYIALTIGEFISTSLLYIFYRTYKNKIIYTPYERESRAQLLFNVISISFPLCINGFLSTALSTISTLIVPRRLVYAGFSYSNALSTIGKFTGMSLTIVYFPMLVINSMSTILIPDISQSVSNKNYWATEDRIKTVLKIGLLLGISTMLICITIPHSLGILFFQRKDLGKYILFSSLAAPFVYTSATTFGILNGLGKQGILLRNSLIVSIEEIILLFILVGIPNINIYGYGLSLIITSSTTLLLNCYEIKKNYYLKLNSNELLIIVLTSILMYFMLNILKNIIPENLFIIKYSLIIFSGFSLLYICNNLIKKSE</sequence>
<dbReference type="InterPro" id="IPR002797">
    <property type="entry name" value="Polysacc_synth"/>
</dbReference>
<evidence type="ECO:0000256" key="4">
    <source>
        <dbReference type="ARBA" id="ARBA00022692"/>
    </source>
</evidence>
<feature type="transmembrane region" description="Helical" evidence="8">
    <location>
        <begin position="389"/>
        <end position="407"/>
    </location>
</feature>
<feature type="transmembrane region" description="Helical" evidence="8">
    <location>
        <begin position="120"/>
        <end position="140"/>
    </location>
</feature>
<evidence type="ECO:0000313" key="9">
    <source>
        <dbReference type="EMBL" id="MBC2396507.1"/>
    </source>
</evidence>